<keyword evidence="7" id="KW-0813">Transport</keyword>
<evidence type="ECO:0000256" key="7">
    <source>
        <dbReference type="RuleBase" id="RU003879"/>
    </source>
</evidence>
<evidence type="ECO:0000256" key="1">
    <source>
        <dbReference type="ARBA" id="ARBA00004162"/>
    </source>
</evidence>
<sequence length="205" mass="23058">MARRNTSEVNAGSMADIAFLLLIFFLVTTTIDKDKGIFRQLPPDKTENEGQVSMRNIMVVNINSDGELLVNQELLPVSELAQQAIDFIDNGGIIEESSDLFCDYCEGVRDATSSDHPKKAVIAITSNRDTKYGDYIAVQNIITSAYNTLRDRTSQQLYGWDFTEIQAQVKAGSYDGNLEKVKSQLNRIKDMYPMIITETETKQRI</sequence>
<evidence type="ECO:0000256" key="3">
    <source>
        <dbReference type="ARBA" id="ARBA00022475"/>
    </source>
</evidence>
<dbReference type="EMBL" id="REFV01000008">
    <property type="protein sequence ID" value="RMB58548.1"/>
    <property type="molecule type" value="Genomic_DNA"/>
</dbReference>
<keyword evidence="7" id="KW-0653">Protein transport</keyword>
<keyword evidence="4 7" id="KW-0812">Transmembrane</keyword>
<keyword evidence="5 8" id="KW-1133">Transmembrane helix</keyword>
<organism evidence="9 10">
    <name type="scientific">Dokdonia sinensis</name>
    <dbReference type="NCBI Taxonomy" id="2479847"/>
    <lineage>
        <taxon>Bacteria</taxon>
        <taxon>Pseudomonadati</taxon>
        <taxon>Bacteroidota</taxon>
        <taxon>Flavobacteriia</taxon>
        <taxon>Flavobacteriales</taxon>
        <taxon>Flavobacteriaceae</taxon>
        <taxon>Dokdonia</taxon>
    </lineage>
</organism>
<comment type="subcellular location">
    <subcellularLocation>
        <location evidence="1">Cell membrane</location>
        <topology evidence="1">Single-pass membrane protein</topology>
    </subcellularLocation>
    <subcellularLocation>
        <location evidence="7">Cell membrane</location>
        <topology evidence="7">Single-pass type II membrane protein</topology>
    </subcellularLocation>
</comment>
<dbReference type="InterPro" id="IPR003400">
    <property type="entry name" value="ExbD"/>
</dbReference>
<name>A0A3M0G1U7_9FLAO</name>
<dbReference type="PANTHER" id="PTHR30558">
    <property type="entry name" value="EXBD MEMBRANE COMPONENT OF PMF-DRIVEN MACROMOLECULE IMPORT SYSTEM"/>
    <property type="match status" value="1"/>
</dbReference>
<dbReference type="PANTHER" id="PTHR30558:SF3">
    <property type="entry name" value="BIOPOLYMER TRANSPORT PROTEIN EXBD-RELATED"/>
    <property type="match status" value="1"/>
</dbReference>
<dbReference type="OrthoDB" id="9801500at2"/>
<evidence type="ECO:0000313" key="9">
    <source>
        <dbReference type="EMBL" id="RMB58548.1"/>
    </source>
</evidence>
<dbReference type="Proteomes" id="UP000281985">
    <property type="component" value="Unassembled WGS sequence"/>
</dbReference>
<dbReference type="GO" id="GO:0022857">
    <property type="term" value="F:transmembrane transporter activity"/>
    <property type="evidence" value="ECO:0007669"/>
    <property type="project" value="InterPro"/>
</dbReference>
<accession>A0A3M0G1U7</accession>
<dbReference type="Pfam" id="PF02472">
    <property type="entry name" value="ExbD"/>
    <property type="match status" value="1"/>
</dbReference>
<protein>
    <submittedName>
        <fullName evidence="9">Biopolymer transporter ExbD</fullName>
    </submittedName>
</protein>
<dbReference type="AlphaFoldDB" id="A0A3M0G1U7"/>
<feature type="transmembrane region" description="Helical" evidence="8">
    <location>
        <begin position="12"/>
        <end position="31"/>
    </location>
</feature>
<comment type="similarity">
    <text evidence="2 7">Belongs to the ExbD/TolR family.</text>
</comment>
<evidence type="ECO:0000313" key="10">
    <source>
        <dbReference type="Proteomes" id="UP000281985"/>
    </source>
</evidence>
<keyword evidence="10" id="KW-1185">Reference proteome</keyword>
<reference evidence="9 10" key="1">
    <citation type="submission" date="2018-10" db="EMBL/GenBank/DDBJ databases">
        <title>Dokdonia luteus sp. nov., isolated from sea water.</title>
        <authorList>
            <person name="Zhou L.Y."/>
            <person name="Du Z.J."/>
        </authorList>
    </citation>
    <scope>NUCLEOTIDE SEQUENCE [LARGE SCALE GENOMIC DNA]</scope>
    <source>
        <strain evidence="9 10">SH27</strain>
    </source>
</reference>
<dbReference type="GO" id="GO:0005886">
    <property type="term" value="C:plasma membrane"/>
    <property type="evidence" value="ECO:0007669"/>
    <property type="project" value="UniProtKB-SubCell"/>
</dbReference>
<dbReference type="RefSeq" id="WP_121917472.1">
    <property type="nucleotide sequence ID" value="NZ_REFV01000008.1"/>
</dbReference>
<evidence type="ECO:0000256" key="5">
    <source>
        <dbReference type="ARBA" id="ARBA00022989"/>
    </source>
</evidence>
<keyword evidence="6 8" id="KW-0472">Membrane</keyword>
<gene>
    <name evidence="9" type="ORF">EAX61_09605</name>
</gene>
<proteinExistence type="inferred from homology"/>
<evidence type="ECO:0000256" key="4">
    <source>
        <dbReference type="ARBA" id="ARBA00022692"/>
    </source>
</evidence>
<evidence type="ECO:0000256" key="8">
    <source>
        <dbReference type="SAM" id="Phobius"/>
    </source>
</evidence>
<keyword evidence="3" id="KW-1003">Cell membrane</keyword>
<evidence type="ECO:0000256" key="2">
    <source>
        <dbReference type="ARBA" id="ARBA00005811"/>
    </source>
</evidence>
<dbReference type="GO" id="GO:0015031">
    <property type="term" value="P:protein transport"/>
    <property type="evidence" value="ECO:0007669"/>
    <property type="project" value="UniProtKB-KW"/>
</dbReference>
<evidence type="ECO:0000256" key="6">
    <source>
        <dbReference type="ARBA" id="ARBA00023136"/>
    </source>
</evidence>
<comment type="caution">
    <text evidence="9">The sequence shown here is derived from an EMBL/GenBank/DDBJ whole genome shotgun (WGS) entry which is preliminary data.</text>
</comment>